<proteinExistence type="predicted"/>
<evidence type="ECO:0000256" key="1">
    <source>
        <dbReference type="SAM" id="Phobius"/>
    </source>
</evidence>
<sequence length="201" mass="22795">MKVRKETGRLGLDPDVGKIGSALFFILLFSLAQPNINGYNQFRKCHSNCVNGILHAIGMPMAVSGVFLIVRAASDSPSFTRLLQTIVTTLYLSLYLQYESDPRSPWIFYVLYMGIFECILYRKLYNNLKFKRGNFFVMGVVLVFINVGALETIGHGVYEKHHSYVLEFFNSVVHTPLYGINSILSSSGFTEAQPKYDHVCW</sequence>
<gene>
    <name evidence="2" type="ORF">CDEB00056_LOCUS10000</name>
</gene>
<evidence type="ECO:0000313" key="2">
    <source>
        <dbReference type="EMBL" id="CAE0465159.1"/>
    </source>
</evidence>
<protein>
    <submittedName>
        <fullName evidence="2">Uncharacterized protein</fullName>
    </submittedName>
</protein>
<reference evidence="2" key="1">
    <citation type="submission" date="2021-01" db="EMBL/GenBank/DDBJ databases">
        <authorList>
            <person name="Corre E."/>
            <person name="Pelletier E."/>
            <person name="Niang G."/>
            <person name="Scheremetjew M."/>
            <person name="Finn R."/>
            <person name="Kale V."/>
            <person name="Holt S."/>
            <person name="Cochrane G."/>
            <person name="Meng A."/>
            <person name="Brown T."/>
            <person name="Cohen L."/>
        </authorList>
    </citation>
    <scope>NUCLEOTIDE SEQUENCE</scope>
    <source>
        <strain evidence="2">MM31A-1</strain>
    </source>
</reference>
<feature type="transmembrane region" description="Helical" evidence="1">
    <location>
        <begin position="12"/>
        <end position="32"/>
    </location>
</feature>
<feature type="transmembrane region" description="Helical" evidence="1">
    <location>
        <begin position="52"/>
        <end position="70"/>
    </location>
</feature>
<organism evidence="2">
    <name type="scientific">Chaetoceros debilis</name>
    <dbReference type="NCBI Taxonomy" id="122233"/>
    <lineage>
        <taxon>Eukaryota</taxon>
        <taxon>Sar</taxon>
        <taxon>Stramenopiles</taxon>
        <taxon>Ochrophyta</taxon>
        <taxon>Bacillariophyta</taxon>
        <taxon>Coscinodiscophyceae</taxon>
        <taxon>Chaetocerotophycidae</taxon>
        <taxon>Chaetocerotales</taxon>
        <taxon>Chaetocerotaceae</taxon>
        <taxon>Chaetoceros</taxon>
    </lineage>
</organism>
<keyword evidence="1" id="KW-0812">Transmembrane</keyword>
<dbReference type="AlphaFoldDB" id="A0A7S3V8W4"/>
<keyword evidence="1" id="KW-1133">Transmembrane helix</keyword>
<feature type="transmembrane region" description="Helical" evidence="1">
    <location>
        <begin position="133"/>
        <end position="158"/>
    </location>
</feature>
<feature type="transmembrane region" description="Helical" evidence="1">
    <location>
        <begin position="104"/>
        <end position="121"/>
    </location>
</feature>
<name>A0A7S3V8W4_9STRA</name>
<dbReference type="EMBL" id="HBIO01012853">
    <property type="protein sequence ID" value="CAE0465159.1"/>
    <property type="molecule type" value="Transcribed_RNA"/>
</dbReference>
<keyword evidence="1" id="KW-0472">Membrane</keyword>
<accession>A0A7S3V8W4</accession>